<dbReference type="EMBL" id="CP064981">
    <property type="protein sequence ID" value="QQR92345.1"/>
    <property type="molecule type" value="Genomic_DNA"/>
</dbReference>
<dbReference type="Pfam" id="PF04010">
    <property type="entry name" value="DUF357"/>
    <property type="match status" value="1"/>
</dbReference>
<name>A0A7T9I1F3_9ARCH</name>
<dbReference type="Proteomes" id="UP000596004">
    <property type="component" value="Chromosome"/>
</dbReference>
<organism evidence="2">
    <name type="scientific">Candidatus Iainarchaeum sp</name>
    <dbReference type="NCBI Taxonomy" id="3101447"/>
    <lineage>
        <taxon>Archaea</taxon>
        <taxon>Candidatus Iainarchaeota</taxon>
        <taxon>Candidatus Iainarchaeia</taxon>
        <taxon>Candidatus Iainarchaeales</taxon>
        <taxon>Candidatus Iainarchaeaceae</taxon>
        <taxon>Candidatus Iainarchaeum</taxon>
    </lineage>
</organism>
<dbReference type="SUPFAM" id="SSF158372">
    <property type="entry name" value="AF1782-like"/>
    <property type="match status" value="1"/>
</dbReference>
<dbReference type="AlphaFoldDB" id="A0A7T9I1F3"/>
<protein>
    <submittedName>
        <fullName evidence="2">DUF357 domain-containing protein</fullName>
    </submittedName>
</protein>
<feature type="domain" description="DUF357" evidence="1">
    <location>
        <begin position="32"/>
        <end position="104"/>
    </location>
</feature>
<dbReference type="InterPro" id="IPR036809">
    <property type="entry name" value="AF1782-like_sf"/>
</dbReference>
<dbReference type="InterPro" id="IPR023140">
    <property type="entry name" value="DUF357"/>
</dbReference>
<sequence length="116" mass="12886">MTPKKVAAKKNKTAKPKANQNLQHALEAKVARYETLTKKGLEKISILARKGTKEYAVAMDYVSMAQNYFNDAKHFRAQGELLIALAAFSYAHAWLDAGVRAGLFDGKNDDQLFTLP</sequence>
<evidence type="ECO:0000313" key="2">
    <source>
        <dbReference type="EMBL" id="QQR92345.1"/>
    </source>
</evidence>
<dbReference type="Gene3D" id="1.20.1270.90">
    <property type="entry name" value="AF1782-like"/>
    <property type="match status" value="1"/>
</dbReference>
<evidence type="ECO:0000259" key="1">
    <source>
        <dbReference type="Pfam" id="PF04010"/>
    </source>
</evidence>
<proteinExistence type="predicted"/>
<accession>A0A7T9I1F3</accession>
<reference evidence="2" key="1">
    <citation type="submission" date="2020-11" db="EMBL/GenBank/DDBJ databases">
        <title>Connecting structure to function with the recovery of over 1000 high-quality activated sludge metagenome-assembled genomes encoding full-length rRNA genes using long-read sequencing.</title>
        <authorList>
            <person name="Singleton C.M."/>
            <person name="Petriglieri F."/>
            <person name="Kristensen J.M."/>
            <person name="Kirkegaard R.H."/>
            <person name="Michaelsen T.Y."/>
            <person name="Andersen M.H."/>
            <person name="Karst S.M."/>
            <person name="Dueholm M.S."/>
            <person name="Nielsen P.H."/>
            <person name="Albertsen M."/>
        </authorList>
    </citation>
    <scope>NUCLEOTIDE SEQUENCE</scope>
    <source>
        <strain evidence="2">Fred_18-Q3-R57-64_BAT3C.431</strain>
    </source>
</reference>
<gene>
    <name evidence="2" type="ORF">IPJ89_04280</name>
</gene>